<organism evidence="2">
    <name type="scientific">Fagus sylvatica</name>
    <name type="common">Beechnut</name>
    <dbReference type="NCBI Taxonomy" id="28930"/>
    <lineage>
        <taxon>Eukaryota</taxon>
        <taxon>Viridiplantae</taxon>
        <taxon>Streptophyta</taxon>
        <taxon>Embryophyta</taxon>
        <taxon>Tracheophyta</taxon>
        <taxon>Spermatophyta</taxon>
        <taxon>Magnoliopsida</taxon>
        <taxon>eudicotyledons</taxon>
        <taxon>Gunneridae</taxon>
        <taxon>Pentapetalae</taxon>
        <taxon>rosids</taxon>
        <taxon>fabids</taxon>
        <taxon>Fagales</taxon>
        <taxon>Fagaceae</taxon>
        <taxon>Fagus</taxon>
    </lineage>
</organism>
<dbReference type="EMBL" id="OIVN01000445">
    <property type="protein sequence ID" value="SPC80326.1"/>
    <property type="molecule type" value="Genomic_DNA"/>
</dbReference>
<evidence type="ECO:0000313" key="2">
    <source>
        <dbReference type="EMBL" id="SPC80326.1"/>
    </source>
</evidence>
<reference evidence="2" key="1">
    <citation type="submission" date="2018-02" db="EMBL/GenBank/DDBJ databases">
        <authorList>
            <person name="Cohen D.B."/>
            <person name="Kent A.D."/>
        </authorList>
    </citation>
    <scope>NUCLEOTIDE SEQUENCE</scope>
</reference>
<protein>
    <submittedName>
        <fullName evidence="2">Uncharacterized protein</fullName>
    </submittedName>
</protein>
<dbReference type="AlphaFoldDB" id="A0A2N9ENB4"/>
<gene>
    <name evidence="2" type="ORF">FSB_LOCUS8208</name>
</gene>
<feature type="region of interest" description="Disordered" evidence="1">
    <location>
        <begin position="97"/>
        <end position="121"/>
    </location>
</feature>
<proteinExistence type="predicted"/>
<evidence type="ECO:0000256" key="1">
    <source>
        <dbReference type="SAM" id="MobiDB-lite"/>
    </source>
</evidence>
<name>A0A2N9ENB4_FAGSY</name>
<accession>A0A2N9ENB4</accession>
<sequence>MIATLLSSLDSNLGQNSIDTTLDSSALISSNGGCGGFRGGRGGHSSRAVSHGYGRNGGHGDEWDHCGGINHIKPYCWEKYGKPDYLHYAIDGTTQSQSTFVPAGHTTPSSESHDALTSQLK</sequence>